<evidence type="ECO:0000256" key="3">
    <source>
        <dbReference type="ARBA" id="ARBA00022989"/>
    </source>
</evidence>
<evidence type="ECO:0000256" key="1">
    <source>
        <dbReference type="ARBA" id="ARBA00004127"/>
    </source>
</evidence>
<feature type="transmembrane region" description="Helical" evidence="6">
    <location>
        <begin position="29"/>
        <end position="49"/>
    </location>
</feature>
<comment type="subcellular location">
    <subcellularLocation>
        <location evidence="1">Endomembrane system</location>
        <topology evidence="1">Multi-pass membrane protein</topology>
    </subcellularLocation>
    <subcellularLocation>
        <location evidence="5">Membrane</location>
        <topology evidence="5">Multi-pass membrane protein</topology>
    </subcellularLocation>
</comment>
<comment type="caution">
    <text evidence="9">The sequence shown here is derived from an EMBL/GenBank/DDBJ whole genome shotgun (WGS) entry which is preliminary data.</text>
</comment>
<dbReference type="Proteomes" id="UP000315842">
    <property type="component" value="Unassembled WGS sequence"/>
</dbReference>
<dbReference type="PRINTS" id="PR01435">
    <property type="entry name" value="NPOXDRDTASE5"/>
</dbReference>
<evidence type="ECO:0000259" key="7">
    <source>
        <dbReference type="Pfam" id="PF00361"/>
    </source>
</evidence>
<dbReference type="Gene3D" id="1.20.5.2700">
    <property type="match status" value="1"/>
</dbReference>
<dbReference type="InterPro" id="IPR001750">
    <property type="entry name" value="ND/Mrp_TM"/>
</dbReference>
<dbReference type="EMBL" id="BJLP01000019">
    <property type="protein sequence ID" value="GEA80986.1"/>
    <property type="molecule type" value="Genomic_DNA"/>
</dbReference>
<feature type="transmembrane region" description="Helical" evidence="6">
    <location>
        <begin position="113"/>
        <end position="134"/>
    </location>
</feature>
<dbReference type="GO" id="GO:0003954">
    <property type="term" value="F:NADH dehydrogenase activity"/>
    <property type="evidence" value="ECO:0007669"/>
    <property type="project" value="TreeGrafter"/>
</dbReference>
<dbReference type="AlphaFoldDB" id="A0A4Y3KBB9"/>
<feature type="transmembrane region" description="Helical" evidence="6">
    <location>
        <begin position="403"/>
        <end position="425"/>
    </location>
</feature>
<evidence type="ECO:0000313" key="10">
    <source>
        <dbReference type="Proteomes" id="UP000315842"/>
    </source>
</evidence>
<dbReference type="GO" id="GO:0015990">
    <property type="term" value="P:electron transport coupled proton transport"/>
    <property type="evidence" value="ECO:0007669"/>
    <property type="project" value="TreeGrafter"/>
</dbReference>
<feature type="transmembrane region" description="Helical" evidence="6">
    <location>
        <begin position="208"/>
        <end position="231"/>
    </location>
</feature>
<keyword evidence="10" id="KW-1185">Reference proteome</keyword>
<keyword evidence="2 5" id="KW-0812">Transmembrane</keyword>
<feature type="transmembrane region" description="Helical" evidence="6">
    <location>
        <begin position="445"/>
        <end position="471"/>
    </location>
</feature>
<dbReference type="GO" id="GO:0008137">
    <property type="term" value="F:NADH dehydrogenase (ubiquinone) activity"/>
    <property type="evidence" value="ECO:0007669"/>
    <property type="project" value="InterPro"/>
</dbReference>
<dbReference type="PRINTS" id="PR01434">
    <property type="entry name" value="NADHDHGNASE5"/>
</dbReference>
<feature type="domain" description="NADH-Ubiquinone oxidoreductase (complex I) chain 5 N-terminal" evidence="8">
    <location>
        <begin position="96"/>
        <end position="146"/>
    </location>
</feature>
<accession>A0A4Y3KBB9</accession>
<evidence type="ECO:0000259" key="8">
    <source>
        <dbReference type="Pfam" id="PF00662"/>
    </source>
</evidence>
<proteinExistence type="predicted"/>
<evidence type="ECO:0000256" key="4">
    <source>
        <dbReference type="ARBA" id="ARBA00023136"/>
    </source>
</evidence>
<dbReference type="GO" id="GO:0012505">
    <property type="term" value="C:endomembrane system"/>
    <property type="evidence" value="ECO:0007669"/>
    <property type="project" value="UniProtKB-SubCell"/>
</dbReference>
<gene>
    <name evidence="9" type="primary">nuoL</name>
    <name evidence="9" type="ORF">CUD01_14300</name>
</gene>
<dbReference type="RefSeq" id="WP_141319880.1">
    <property type="nucleotide sequence ID" value="NZ_BJLP01000019.1"/>
</dbReference>
<name>A0A4Y3KBB9_CELUD</name>
<dbReference type="PANTHER" id="PTHR42829">
    <property type="entry name" value="NADH-UBIQUINONE OXIDOREDUCTASE CHAIN 5"/>
    <property type="match status" value="1"/>
</dbReference>
<dbReference type="PANTHER" id="PTHR42829:SF2">
    <property type="entry name" value="NADH-UBIQUINONE OXIDOREDUCTASE CHAIN 5"/>
    <property type="match status" value="1"/>
</dbReference>
<reference evidence="9 10" key="1">
    <citation type="submission" date="2019-06" db="EMBL/GenBank/DDBJ databases">
        <title>Whole genome shotgun sequence of Cellulomonas uda NBRC 3747.</title>
        <authorList>
            <person name="Hosoyama A."/>
            <person name="Uohara A."/>
            <person name="Ohji S."/>
            <person name="Ichikawa N."/>
        </authorList>
    </citation>
    <scope>NUCLEOTIDE SEQUENCE [LARGE SCALE GENOMIC DNA]</scope>
    <source>
        <strain evidence="9 10">NBRC 3747</strain>
    </source>
</reference>
<keyword evidence="3 6" id="KW-1133">Transmembrane helix</keyword>
<feature type="transmembrane region" description="Helical" evidence="6">
    <location>
        <begin position="306"/>
        <end position="327"/>
    </location>
</feature>
<organism evidence="9 10">
    <name type="scientific">Cellulomonas uda</name>
    <dbReference type="NCBI Taxonomy" id="1714"/>
    <lineage>
        <taxon>Bacteria</taxon>
        <taxon>Bacillati</taxon>
        <taxon>Actinomycetota</taxon>
        <taxon>Actinomycetes</taxon>
        <taxon>Micrococcales</taxon>
        <taxon>Cellulomonadaceae</taxon>
        <taxon>Cellulomonas</taxon>
    </lineage>
</organism>
<feature type="transmembrane region" description="Helical" evidence="6">
    <location>
        <begin position="56"/>
        <end position="77"/>
    </location>
</feature>
<feature type="transmembrane region" description="Helical" evidence="6">
    <location>
        <begin position="536"/>
        <end position="558"/>
    </location>
</feature>
<dbReference type="GO" id="GO:0016020">
    <property type="term" value="C:membrane"/>
    <property type="evidence" value="ECO:0007669"/>
    <property type="project" value="UniProtKB-SubCell"/>
</dbReference>
<dbReference type="GO" id="GO:0042773">
    <property type="term" value="P:ATP synthesis coupled electron transport"/>
    <property type="evidence" value="ECO:0007669"/>
    <property type="project" value="InterPro"/>
</dbReference>
<feature type="transmembrane region" description="Helical" evidence="6">
    <location>
        <begin position="177"/>
        <end position="196"/>
    </location>
</feature>
<dbReference type="InterPro" id="IPR018393">
    <property type="entry name" value="NADHpl_OxRdtase_5_subgr"/>
</dbReference>
<dbReference type="Pfam" id="PF00361">
    <property type="entry name" value="Proton_antipo_M"/>
    <property type="match status" value="1"/>
</dbReference>
<evidence type="ECO:0000256" key="5">
    <source>
        <dbReference type="RuleBase" id="RU000320"/>
    </source>
</evidence>
<feature type="transmembrane region" description="Helical" evidence="6">
    <location>
        <begin position="237"/>
        <end position="255"/>
    </location>
</feature>
<dbReference type="InterPro" id="IPR001516">
    <property type="entry name" value="Proton_antipo_N"/>
</dbReference>
<dbReference type="NCBIfam" id="TIGR01974">
    <property type="entry name" value="NDH_I_L"/>
    <property type="match status" value="1"/>
</dbReference>
<evidence type="ECO:0000313" key="9">
    <source>
        <dbReference type="EMBL" id="GEA80986.1"/>
    </source>
</evidence>
<feature type="transmembrane region" description="Helical" evidence="6">
    <location>
        <begin position="146"/>
        <end position="171"/>
    </location>
</feature>
<dbReference type="InterPro" id="IPR003945">
    <property type="entry name" value="NU5C-like"/>
</dbReference>
<feature type="domain" description="NADH:quinone oxidoreductase/Mrp antiporter transmembrane" evidence="7">
    <location>
        <begin position="162"/>
        <end position="436"/>
    </location>
</feature>
<dbReference type="NCBIfam" id="NF005141">
    <property type="entry name" value="PRK06590.1"/>
    <property type="match status" value="1"/>
</dbReference>
<feature type="transmembrane region" description="Helical" evidence="6">
    <location>
        <begin position="276"/>
        <end position="294"/>
    </location>
</feature>
<evidence type="ECO:0000256" key="2">
    <source>
        <dbReference type="ARBA" id="ARBA00022692"/>
    </source>
</evidence>
<feature type="transmembrane region" description="Helical" evidence="6">
    <location>
        <begin position="641"/>
        <end position="660"/>
    </location>
</feature>
<keyword evidence="4 6" id="KW-0472">Membrane</keyword>
<protein>
    <submittedName>
        <fullName evidence="9">NADH-quinone oxidoreductase subunit L</fullName>
    </submittedName>
</protein>
<feature type="transmembrane region" description="Helical" evidence="6">
    <location>
        <begin position="492"/>
        <end position="516"/>
    </location>
</feature>
<sequence length="662" mass="70213">MHSLALAATLPAVSPVVNPAGATASGGVWSFAWLVVALPLASAAVLLLLGRRADRWGHWLGVLASTGAFVVGLLAMLEVLGQAASSRVWDLRLGTWIDAGALHLDAGLRFDPLSLTFVLLVTFVGTLIHVYSVAYMEHDTDRRRFFAYLNLFVAAMLLLVLADSFVLLFVGWEGVGLASYLLIGFWNHNTPYAVAAKKAFVANRVGDVGLLVAMGLMFAHFGALDFGTVLADPAAHASEGTLTAIGLMLLLAACGKSAQFPLQSWLGDAMAGPTPVSALIHAATMVTAGVYLIVRSGAIFEAAPSAQLVVVVVGAITLLFGAIVGCAKDDIKKALAASTMSQIGYMVLAAGLGPVGYAFAIFHLVTHGFFKAGMFLGAGSVMHGMDDQVDMRRFGGLARYMKVTWITFMMGWLAILGIPPFSGFFSKDKIIEAAFIPTDGAQWRAWVFGTVALVGAGITAFYMSRLFFMTFEGERRWTTRKDGSEQHPHESPALMTWPMIVLAVGSVGLGLFLALGNRFTGWLEPVTGHVEHEEPVLPAGVLIALTLTVVVVGLVLAWRRYATATVPVVPPLGTALTRAARVDLYQDAVNDAVLVEPGQHLTRSLVYADHAVVDGGVKGVTHATVGLGALLRRLQTGYVRTYAATMLGGLVVLLVVVLAVQS</sequence>
<evidence type="ECO:0000256" key="6">
    <source>
        <dbReference type="SAM" id="Phobius"/>
    </source>
</evidence>
<dbReference type="Pfam" id="PF00662">
    <property type="entry name" value="Proton_antipo_N"/>
    <property type="match status" value="1"/>
</dbReference>